<sequence>MREVHHDLSRSQQLQRIILVHGRHELHVLSRVYGLAHFHPNPPTRPKHPNTNHAARLSPTTVTGFPYLPTL</sequence>
<proteinExistence type="predicted"/>
<reference evidence="2 3" key="1">
    <citation type="submission" date="2019-10" db="EMBL/GenBank/DDBJ databases">
        <title>Whole genome shotgun sequence of Acrocarpospora macrocephala NBRC 16266.</title>
        <authorList>
            <person name="Ichikawa N."/>
            <person name="Kimura A."/>
            <person name="Kitahashi Y."/>
            <person name="Komaki H."/>
            <person name="Oguchi A."/>
        </authorList>
    </citation>
    <scope>NUCLEOTIDE SEQUENCE [LARGE SCALE GENOMIC DNA]</scope>
    <source>
        <strain evidence="2 3">NBRC 16266</strain>
    </source>
</reference>
<comment type="caution">
    <text evidence="2">The sequence shown here is derived from an EMBL/GenBank/DDBJ whole genome shotgun (WGS) entry which is preliminary data.</text>
</comment>
<dbReference type="AlphaFoldDB" id="A0A5M3X5Q8"/>
<protein>
    <submittedName>
        <fullName evidence="2">Uncharacterized protein</fullName>
    </submittedName>
</protein>
<keyword evidence="3" id="KW-1185">Reference proteome</keyword>
<feature type="compositionally biased region" description="Polar residues" evidence="1">
    <location>
        <begin position="51"/>
        <end position="63"/>
    </location>
</feature>
<name>A0A5M3X5Q8_9ACTN</name>
<feature type="region of interest" description="Disordered" evidence="1">
    <location>
        <begin position="40"/>
        <end position="71"/>
    </location>
</feature>
<dbReference type="EMBL" id="BLAE01000135">
    <property type="protein sequence ID" value="GES17035.1"/>
    <property type="molecule type" value="Genomic_DNA"/>
</dbReference>
<gene>
    <name evidence="2" type="ORF">Amac_106330</name>
</gene>
<dbReference type="Proteomes" id="UP000331127">
    <property type="component" value="Unassembled WGS sequence"/>
</dbReference>
<evidence type="ECO:0000313" key="2">
    <source>
        <dbReference type="EMBL" id="GES17035.1"/>
    </source>
</evidence>
<accession>A0A5M3X5Q8</accession>
<organism evidence="2 3">
    <name type="scientific">Acrocarpospora macrocephala</name>
    <dbReference type="NCBI Taxonomy" id="150177"/>
    <lineage>
        <taxon>Bacteria</taxon>
        <taxon>Bacillati</taxon>
        <taxon>Actinomycetota</taxon>
        <taxon>Actinomycetes</taxon>
        <taxon>Streptosporangiales</taxon>
        <taxon>Streptosporangiaceae</taxon>
        <taxon>Acrocarpospora</taxon>
    </lineage>
</organism>
<evidence type="ECO:0000313" key="3">
    <source>
        <dbReference type="Proteomes" id="UP000331127"/>
    </source>
</evidence>
<evidence type="ECO:0000256" key="1">
    <source>
        <dbReference type="SAM" id="MobiDB-lite"/>
    </source>
</evidence>